<reference evidence="2" key="1">
    <citation type="submission" date="2021-01" db="EMBL/GenBank/DDBJ databases">
        <title>Chromosome-level genome assembly of a human fungal pathogen reveals clustering of transcriptionally co-regulated genes.</title>
        <authorList>
            <person name="Voorhies M."/>
            <person name="Cohen S."/>
            <person name="Shea T.P."/>
            <person name="Petrus S."/>
            <person name="Munoz J.F."/>
            <person name="Poplawski S."/>
            <person name="Goldman W.E."/>
            <person name="Michael T."/>
            <person name="Cuomo C.A."/>
            <person name="Sil A."/>
            <person name="Beyhan S."/>
        </authorList>
    </citation>
    <scope>NUCLEOTIDE SEQUENCE</scope>
    <source>
        <strain evidence="2">WU24</strain>
    </source>
</reference>
<feature type="compositionally biased region" description="Polar residues" evidence="1">
    <location>
        <begin position="515"/>
        <end position="528"/>
    </location>
</feature>
<feature type="compositionally biased region" description="Basic and acidic residues" evidence="1">
    <location>
        <begin position="531"/>
        <end position="543"/>
    </location>
</feature>
<gene>
    <name evidence="2" type="ORF">I7I51_02812</name>
</gene>
<name>A0A8A1MPT4_AJECA</name>
<organism evidence="2 3">
    <name type="scientific">Ajellomyces capsulatus</name>
    <name type="common">Darling's disease fungus</name>
    <name type="synonym">Histoplasma capsulatum</name>
    <dbReference type="NCBI Taxonomy" id="5037"/>
    <lineage>
        <taxon>Eukaryota</taxon>
        <taxon>Fungi</taxon>
        <taxon>Dikarya</taxon>
        <taxon>Ascomycota</taxon>
        <taxon>Pezizomycotina</taxon>
        <taxon>Eurotiomycetes</taxon>
        <taxon>Eurotiomycetidae</taxon>
        <taxon>Onygenales</taxon>
        <taxon>Ajellomycetaceae</taxon>
        <taxon>Histoplasma</taxon>
    </lineage>
</organism>
<dbReference type="OrthoDB" id="4227485at2759"/>
<feature type="region of interest" description="Disordered" evidence="1">
    <location>
        <begin position="702"/>
        <end position="742"/>
    </location>
</feature>
<dbReference type="VEuPathDB" id="FungiDB:I7I51_02812"/>
<evidence type="ECO:0000313" key="2">
    <source>
        <dbReference type="EMBL" id="QSS66623.1"/>
    </source>
</evidence>
<accession>A0A8A1MPT4</accession>
<sequence length="742" mass="85220">MPWHFANVRTPKGTSSASHFLVQAGSVALYKYYESFASCPCHAPNMEHMEDIDGHTANPETVEAIRHFRGYAKIDLSHFRLEDDHVLGSRPVGQNVETQNVLRLLKLFESVGCDPAARDRLREKYSNEQNFGDGDIYRNLRYHQLRGNGPRAEAWWARWSSPKRRHVRQMQKQERLLNQFDRLLPYVGLWASVNVKLFRRIVDSRCYEESINYLDQTFKVWSVLPHDAAALVDAQSVHLLEGLMPAYSLVDQKRIQDLMNNREIFPALIDSERRSKVLERLLQVSGRILSLHTFSQDLLFLELPSKALRGLLPKTFKGSVRNALLKKYVHTENSYIIQTSAAGYRIAADEAISLGFSSTEIKKLSNQDANEQTCRYFVEHMCQVELYEPEPKRLSDTVRRIQNTLKQLQEKRKIADGVPVFSKNATSEPLCRRYNRPLASHLESDRCYFFIEHIYGTDQSIAHHPTSIAVTREIIFSFFGKEPIYDQILELPESPEHEDHPTGSPGIPLERPTLPWQTSSYMESTPPTESWVHEDHSSGSRDVPFERSILPGQPSILSSYVPSGTNKLTVPQASGFEDFSGDPNTRLAIAANRSTDEILNMWYASQDDGLIVFYMFSTRQFYKFWNDDFALQSTIFLLSKDHFFMHYVGKKGQSLPDERILAVAEEERLLFVGPKTAPGISITASASVDDIEKYVSMYDTKTGKRKAGRLTRSRQEEEEEEEQDDPKRTREVHPQDEIDEEL</sequence>
<evidence type="ECO:0000313" key="3">
    <source>
        <dbReference type="Proteomes" id="UP000663671"/>
    </source>
</evidence>
<feature type="region of interest" description="Disordered" evidence="1">
    <location>
        <begin position="494"/>
        <end position="543"/>
    </location>
</feature>
<feature type="compositionally biased region" description="Basic and acidic residues" evidence="1">
    <location>
        <begin position="725"/>
        <end position="736"/>
    </location>
</feature>
<dbReference type="InterPro" id="IPR022198">
    <property type="entry name" value="DUF3723"/>
</dbReference>
<proteinExistence type="predicted"/>
<dbReference type="EMBL" id="CP069116">
    <property type="protein sequence ID" value="QSS66623.1"/>
    <property type="molecule type" value="Genomic_DNA"/>
</dbReference>
<dbReference type="AlphaFoldDB" id="A0A8A1MPT4"/>
<dbReference type="Pfam" id="PF12520">
    <property type="entry name" value="DUF3723"/>
    <property type="match status" value="2"/>
</dbReference>
<protein>
    <submittedName>
        <fullName evidence="2">Uncharacterized protein</fullName>
    </submittedName>
</protein>
<dbReference type="Proteomes" id="UP000663671">
    <property type="component" value="Chromosome 6"/>
</dbReference>
<feature type="compositionally biased region" description="Basic residues" evidence="1">
    <location>
        <begin position="703"/>
        <end position="712"/>
    </location>
</feature>
<evidence type="ECO:0000256" key="1">
    <source>
        <dbReference type="SAM" id="MobiDB-lite"/>
    </source>
</evidence>